<reference evidence="25" key="1">
    <citation type="submission" date="2017-09" db="EMBL/GenBank/DDBJ databases">
        <title>The Reconstruction of 2,631 Draft Metagenome-Assembled Genomes from the Global Oceans.</title>
        <authorList>
            <person name="Tully B.J."/>
            <person name="Graham E.D."/>
            <person name="Heidelberg J.F."/>
        </authorList>
    </citation>
    <scope>NUCLEOTIDE SEQUENCE [LARGE SCALE GENOMIC DNA]</scope>
</reference>
<dbReference type="GO" id="GO:0016787">
    <property type="term" value="F:hydrolase activity"/>
    <property type="evidence" value="ECO:0007669"/>
    <property type="project" value="UniProtKB-KW"/>
</dbReference>
<dbReference type="Gene3D" id="3.90.1860.10">
    <property type="entry name" value="tRNA-splicing ligase RtcB"/>
    <property type="match status" value="2"/>
</dbReference>
<keyword evidence="9" id="KW-0068">Autocatalytic cleavage</keyword>
<dbReference type="Gene3D" id="2.170.16.10">
    <property type="entry name" value="Hedgehog/Intein (Hint) domain"/>
    <property type="match status" value="1"/>
</dbReference>
<dbReference type="NCBIfam" id="NF038162">
    <property type="entry name" value="RctB_rel_intein"/>
    <property type="match status" value="1"/>
</dbReference>
<gene>
    <name evidence="21" type="primary">rtcB</name>
    <name evidence="24" type="ORF">CL943_01710</name>
</gene>
<dbReference type="CDD" id="cd00081">
    <property type="entry name" value="Hint"/>
    <property type="match status" value="1"/>
</dbReference>
<dbReference type="InterPro" id="IPR027434">
    <property type="entry name" value="Homing_endonucl"/>
</dbReference>
<evidence type="ECO:0000256" key="1">
    <source>
        <dbReference type="ARBA" id="ARBA00008071"/>
    </source>
</evidence>
<dbReference type="GO" id="GO:0016539">
    <property type="term" value="P:intein-mediated protein splicing"/>
    <property type="evidence" value="ECO:0007669"/>
    <property type="project" value="InterPro"/>
</dbReference>
<keyword evidence="11" id="KW-0651">Protein splicing</keyword>
<protein>
    <recommendedName>
        <fullName evidence="14 21">tRNA-splicing ligase RtcB</fullName>
        <ecNumber evidence="21">6.5.1.-</ecNumber>
    </recommendedName>
</protein>
<feature type="binding site" evidence="19">
    <location>
        <begin position="829"/>
        <end position="830"/>
    </location>
    <ligand>
        <name>GMP</name>
        <dbReference type="ChEBI" id="CHEBI:58115"/>
    </ligand>
</feature>
<comment type="catalytic activity">
    <reaction evidence="17">
        <text>a 3'-end 2',3'-cyclophospho-ribonucleotide-RNA + a 5'-end dephospho-ribonucleoside-RNA + GTP + H2O = a ribonucleotidyl-ribonucleotide-RNA + GMP + diphosphate + H(+)</text>
        <dbReference type="Rhea" id="RHEA:68080"/>
        <dbReference type="Rhea" id="RHEA-COMP:10464"/>
        <dbReference type="Rhea" id="RHEA-COMP:13936"/>
        <dbReference type="Rhea" id="RHEA-COMP:17355"/>
        <dbReference type="ChEBI" id="CHEBI:15377"/>
        <dbReference type="ChEBI" id="CHEBI:15378"/>
        <dbReference type="ChEBI" id="CHEBI:33019"/>
        <dbReference type="ChEBI" id="CHEBI:37565"/>
        <dbReference type="ChEBI" id="CHEBI:58115"/>
        <dbReference type="ChEBI" id="CHEBI:83064"/>
        <dbReference type="ChEBI" id="CHEBI:138284"/>
        <dbReference type="ChEBI" id="CHEBI:173118"/>
        <dbReference type="EC" id="6.5.1.8"/>
    </reaction>
</comment>
<evidence type="ECO:0000256" key="19">
    <source>
        <dbReference type="PIRSR" id="PIRSR601233-2"/>
    </source>
</evidence>
<dbReference type="InterPro" id="IPR003586">
    <property type="entry name" value="Hint_dom_C"/>
</dbReference>
<comment type="function">
    <text evidence="15">Essential for tRNA splicing and maturation. Acts by directly joining spliced tRNA halves to mature-sized tRNAs. Joins RNA with 2',3'-cyclic-phosphate or 3'-phosphate ends to RNA with 5'-hydroxy ends.</text>
</comment>
<dbReference type="FunFam" id="3.90.1860.10:FF:000001">
    <property type="entry name" value="tRNA-splicing ligase RtcB homolog"/>
    <property type="match status" value="1"/>
</dbReference>
<dbReference type="InterPro" id="IPR036025">
    <property type="entry name" value="RtcB-like_sf"/>
</dbReference>
<dbReference type="InterPro" id="IPR006142">
    <property type="entry name" value="INTEIN"/>
</dbReference>
<feature type="binding site" evidence="20">
    <location>
        <position position="704"/>
    </location>
    <ligand>
        <name>Mn(2+)</name>
        <dbReference type="ChEBI" id="CHEBI:29035"/>
        <label>1</label>
    </ligand>
</feature>
<evidence type="ECO:0000256" key="12">
    <source>
        <dbReference type="ARBA" id="ARBA00023134"/>
    </source>
</evidence>
<dbReference type="InterPro" id="IPR004042">
    <property type="entry name" value="Intein_endonuc_central"/>
</dbReference>
<dbReference type="EC" id="6.5.1.-" evidence="21"/>
<dbReference type="Proteomes" id="UP000226592">
    <property type="component" value="Unassembled WGS sequence"/>
</dbReference>
<keyword evidence="13 20" id="KW-0464">Manganese</keyword>
<dbReference type="GO" id="GO:0006388">
    <property type="term" value="P:tRNA splicing, via endonucleolytic cleavage and ligation"/>
    <property type="evidence" value="ECO:0007669"/>
    <property type="project" value="UniProtKB-ARBA"/>
</dbReference>
<dbReference type="EMBL" id="NZBU01000005">
    <property type="protein sequence ID" value="MAG22009.1"/>
    <property type="molecule type" value="Genomic_DNA"/>
</dbReference>
<evidence type="ECO:0000256" key="17">
    <source>
        <dbReference type="ARBA" id="ARBA00049514"/>
    </source>
</evidence>
<organism evidence="24 25">
    <name type="scientific">Candidatus Iainarchaeum sp</name>
    <dbReference type="NCBI Taxonomy" id="3101447"/>
    <lineage>
        <taxon>Archaea</taxon>
        <taxon>Candidatus Iainarchaeota</taxon>
        <taxon>Candidatus Iainarchaeia</taxon>
        <taxon>Candidatus Iainarchaeales</taxon>
        <taxon>Candidatus Iainarchaeaceae</taxon>
        <taxon>Candidatus Iainarchaeum</taxon>
    </lineage>
</organism>
<dbReference type="PROSITE" id="PS50818">
    <property type="entry name" value="INTEIN_C_TER"/>
    <property type="match status" value="1"/>
</dbReference>
<dbReference type="GO" id="GO:0003972">
    <property type="term" value="F:RNA ligase (ATP) activity"/>
    <property type="evidence" value="ECO:0007669"/>
    <property type="project" value="TreeGrafter"/>
</dbReference>
<evidence type="ECO:0000256" key="18">
    <source>
        <dbReference type="PIRSR" id="PIRSR601233-1"/>
    </source>
</evidence>
<evidence type="ECO:0000256" key="3">
    <source>
        <dbReference type="ARBA" id="ARBA00022598"/>
    </source>
</evidence>
<evidence type="ECO:0000256" key="5">
    <source>
        <dbReference type="ARBA" id="ARBA00022723"/>
    </source>
</evidence>
<evidence type="ECO:0000256" key="13">
    <source>
        <dbReference type="ARBA" id="ARBA00023211"/>
    </source>
</evidence>
<dbReference type="PANTHER" id="PTHR11118:SF1">
    <property type="entry name" value="RNA-SPLICING LIGASE RTCB HOMOLOG"/>
    <property type="match status" value="1"/>
</dbReference>
<evidence type="ECO:0000256" key="15">
    <source>
        <dbReference type="ARBA" id="ARBA00045316"/>
    </source>
</evidence>
<dbReference type="SUPFAM" id="SSF51294">
    <property type="entry name" value="Hedgehog/intein (Hint) domain"/>
    <property type="match status" value="1"/>
</dbReference>
<evidence type="ECO:0000256" key="10">
    <source>
        <dbReference type="ARBA" id="ARBA00022886"/>
    </source>
</evidence>
<evidence type="ECO:0000259" key="23">
    <source>
        <dbReference type="PROSITE" id="PS50819"/>
    </source>
</evidence>
<comment type="catalytic activity">
    <reaction evidence="16">
        <text>a 3'-end 3'-phospho-ribonucleotide-RNA + a 5'-end dephospho-ribonucleoside-RNA + GTP = a ribonucleotidyl-ribonucleotide-RNA + GMP + diphosphate</text>
        <dbReference type="Rhea" id="RHEA:68076"/>
        <dbReference type="Rhea" id="RHEA-COMP:10463"/>
        <dbReference type="Rhea" id="RHEA-COMP:13936"/>
        <dbReference type="Rhea" id="RHEA-COMP:17355"/>
        <dbReference type="ChEBI" id="CHEBI:33019"/>
        <dbReference type="ChEBI" id="CHEBI:37565"/>
        <dbReference type="ChEBI" id="CHEBI:58115"/>
        <dbReference type="ChEBI" id="CHEBI:83062"/>
        <dbReference type="ChEBI" id="CHEBI:138284"/>
        <dbReference type="ChEBI" id="CHEBI:173118"/>
        <dbReference type="EC" id="6.5.1.8"/>
    </reaction>
</comment>
<feature type="active site" description="GMP-histidine intermediate" evidence="18">
    <location>
        <position position="904"/>
    </location>
</feature>
<evidence type="ECO:0000256" key="7">
    <source>
        <dbReference type="ARBA" id="ARBA00022759"/>
    </source>
</evidence>
<evidence type="ECO:0000256" key="2">
    <source>
        <dbReference type="ARBA" id="ARBA00011245"/>
    </source>
</evidence>
<comment type="subunit">
    <text evidence="2 21">Monomer.</text>
</comment>
<dbReference type="InterPro" id="IPR053454">
    <property type="entry name" value="RtcB_ligase"/>
</dbReference>
<dbReference type="PRINTS" id="PR00379">
    <property type="entry name" value="INTEIN"/>
</dbReference>
<keyword evidence="22" id="KW-0175">Coiled coil</keyword>
<feature type="binding site" evidence="20">
    <location>
        <position position="735"/>
    </location>
    <ligand>
        <name>Mn(2+)</name>
        <dbReference type="ChEBI" id="CHEBI:29035"/>
        <label>2</label>
    </ligand>
</feature>
<evidence type="ECO:0000313" key="25">
    <source>
        <dbReference type="Proteomes" id="UP000226592"/>
    </source>
</evidence>
<dbReference type="PROSITE" id="PS50819">
    <property type="entry name" value="INTEIN_ENDONUCLEASE"/>
    <property type="match status" value="1"/>
</dbReference>
<dbReference type="InterPro" id="IPR006141">
    <property type="entry name" value="Intein_N"/>
</dbReference>
<feature type="domain" description="DOD-type homing endonuclease" evidence="23">
    <location>
        <begin position="249"/>
        <end position="418"/>
    </location>
</feature>
<keyword evidence="12 19" id="KW-0342">GTP-binding</keyword>
<evidence type="ECO:0000256" key="16">
    <source>
        <dbReference type="ARBA" id="ARBA00047746"/>
    </source>
</evidence>
<keyword evidence="6 19" id="KW-0547">Nucleotide-binding</keyword>
<keyword evidence="3 21" id="KW-0436">Ligase</keyword>
<feature type="binding site" evidence="20">
    <location>
        <position position="91"/>
    </location>
    <ligand>
        <name>Mn(2+)</name>
        <dbReference type="ChEBI" id="CHEBI:29035"/>
        <label>1</label>
    </ligand>
</feature>
<evidence type="ECO:0000313" key="24">
    <source>
        <dbReference type="EMBL" id="MAG22009.1"/>
    </source>
</evidence>
<keyword evidence="7" id="KW-0255">Endonuclease</keyword>
<dbReference type="AlphaFoldDB" id="A0A2D6M0U4"/>
<evidence type="ECO:0000256" key="9">
    <source>
        <dbReference type="ARBA" id="ARBA00022813"/>
    </source>
</evidence>
<dbReference type="PROSITE" id="PS50817">
    <property type="entry name" value="INTEIN_N_TER"/>
    <property type="match status" value="1"/>
</dbReference>
<evidence type="ECO:0000256" key="8">
    <source>
        <dbReference type="ARBA" id="ARBA00022801"/>
    </source>
</evidence>
<dbReference type="GO" id="GO:0005525">
    <property type="term" value="F:GTP binding"/>
    <property type="evidence" value="ECO:0007669"/>
    <property type="project" value="UniProtKB-KW"/>
</dbReference>
<dbReference type="Pfam" id="PF01139">
    <property type="entry name" value="RtcB"/>
    <property type="match status" value="2"/>
</dbReference>
<feature type="binding site" evidence="19">
    <location>
        <begin position="878"/>
        <end position="881"/>
    </location>
    <ligand>
        <name>GMP</name>
        <dbReference type="ChEBI" id="CHEBI:58115"/>
    </ligand>
</feature>
<proteinExistence type="inferred from homology"/>
<dbReference type="GO" id="GO:0004519">
    <property type="term" value="F:endonuclease activity"/>
    <property type="evidence" value="ECO:0007669"/>
    <property type="project" value="UniProtKB-KW"/>
</dbReference>
<dbReference type="InterPro" id="IPR003587">
    <property type="entry name" value="Hint_dom_N"/>
</dbReference>
<feature type="binding site" evidence="19">
    <location>
        <begin position="703"/>
        <end position="707"/>
    </location>
    <ligand>
        <name>GMP</name>
        <dbReference type="ChEBI" id="CHEBI:58115"/>
    </ligand>
</feature>
<dbReference type="SUPFAM" id="SSF103365">
    <property type="entry name" value="Hypothetical protein PH1602"/>
    <property type="match status" value="2"/>
</dbReference>
<dbReference type="NCBIfam" id="TIGR01443">
    <property type="entry name" value="intein_Cterm"/>
    <property type="match status" value="1"/>
</dbReference>
<dbReference type="InterPro" id="IPR001233">
    <property type="entry name" value="RtcB"/>
</dbReference>
<feature type="binding site" evidence="19">
    <location>
        <position position="980"/>
    </location>
    <ligand>
        <name>GMP</name>
        <dbReference type="ChEBI" id="CHEBI:58115"/>
    </ligand>
</feature>
<comment type="similarity">
    <text evidence="1 21">Belongs to the RtcB family.</text>
</comment>
<evidence type="ECO:0000256" key="4">
    <source>
        <dbReference type="ARBA" id="ARBA00022722"/>
    </source>
</evidence>
<accession>A0A2D6M0U4</accession>
<dbReference type="GO" id="GO:0046872">
    <property type="term" value="F:metal ion binding"/>
    <property type="evidence" value="ECO:0007669"/>
    <property type="project" value="UniProtKB-UniRule"/>
</dbReference>
<dbReference type="GO" id="GO:0170057">
    <property type="term" value="F:RNA ligase (GTP) activity"/>
    <property type="evidence" value="ECO:0007669"/>
    <property type="project" value="UniProtKB-EC"/>
</dbReference>
<dbReference type="InterPro" id="IPR030934">
    <property type="entry name" value="Intein_C"/>
</dbReference>
<sequence length="981" mass="109630">MEFKKIEEGIWRHPKEGNMGAPARIYANDKIFNEIEKGAIQQLKNVSTLPGIQKYAIGQADMHWGYGFPIGGVAGIDYETGVVSPGGIGFDINCLKGDARVLHKLGYTKPIKDFEKTWFKDSIKCLNPTSKVLDTGINAFMEFKPRGKVFRVETESGKEVVATAEHPFFTEKGMVKLKELKAGDEVSVYSFEGVGFEEPSNRIIVNRKDIEAKYPGNKNGLNQIIKILEKKELLPLRENNEKLPYLIKLLGFIQGDGHLSFSKKGAGQIAFYGKPADLEKIREDGESAGFKISKVHERERKHSIKTAYNTIEFERTEYSIRTGSSALATLLFCLGTTAGNKTIEECKVPKWLFSTPPWMKRLYLASFFGAELSSPSSVTGHGFNIASPLLSMNKREANIANGRKFIKQIAKLLKEFGIKSGVIRERDEFVNKEGEKSIRLRLQISSAGHNLIGFFEKIGFEYNKEKQFLGLVAAQYLRLKQKIIKERKECEAESKRLHKRGLGAKAIYYRTKKAYPRCNLRFVERSIYGDRKTGPRIAFKSPKFSEFIKEKTRGLGKTGQVWNKIISKEEITLNEPVYDFNVASDHHNFIANCFVVSNCGVRLVKTNLTEKDIRPKLKELLDSLFGAVPAGMGEKSKLRLNKEELAEALEQGSGYVVEKGFGWKKDLEHTEENGKMDGALAYKVSDKAMKRGMPQFGTLGSGNHFLELQRVDKVFDSEIAKKFGLSEGQITIMIHCGSRGFGHQVATDYLNVMTKAMTKYGISVPDKQLCCAPINSEEGQDYLEAMKCAVNYAFCNRQVILHWVREVFEKVLGQDAEKLGMDLLYDICHNVAKEETHTIDGKEKKLLVHRKGATRAMPAGRPENSKYFTSTGHPALIPGTMGTASYVLVGTEKGLKETFGSLAHGAGRTMSRHEALRRKRGEQVKKELEAKGELIMGASLPGLAEEMPEAYKDVDEVIKSVEVAGIGKSVSKHVPLAVMKG</sequence>
<dbReference type="Gene3D" id="3.10.28.10">
    <property type="entry name" value="Homing endonucleases"/>
    <property type="match status" value="1"/>
</dbReference>
<dbReference type="NCBIfam" id="TIGR01445">
    <property type="entry name" value="intein_Nterm"/>
    <property type="match status" value="1"/>
</dbReference>
<keyword evidence="10" id="KW-0404">Intron homing</keyword>
<dbReference type="InterPro" id="IPR036844">
    <property type="entry name" value="Hint_dom_sf"/>
</dbReference>
<comment type="caution">
    <text evidence="24">The sequence shown here is derived from an EMBL/GenBank/DDBJ whole genome shotgun (WGS) entry which is preliminary data.</text>
</comment>
<keyword evidence="4" id="KW-0540">Nuclease</keyword>
<evidence type="ECO:0000256" key="14">
    <source>
        <dbReference type="ARBA" id="ARBA00033766"/>
    </source>
</evidence>
<keyword evidence="5 20" id="KW-0479">Metal-binding</keyword>
<keyword evidence="8" id="KW-0378">Hydrolase</keyword>
<evidence type="ECO:0000256" key="22">
    <source>
        <dbReference type="SAM" id="Coils"/>
    </source>
</evidence>
<evidence type="ECO:0000256" key="20">
    <source>
        <dbReference type="PIRSR" id="PIRSR601233-3"/>
    </source>
</evidence>
<dbReference type="PANTHER" id="PTHR11118">
    <property type="entry name" value="RNA-SPLICING LIGASE RTCB HOMOLOG"/>
    <property type="match status" value="1"/>
</dbReference>
<feature type="binding site" evidence="20">
    <location>
        <position position="829"/>
    </location>
    <ligand>
        <name>Mn(2+)</name>
        <dbReference type="ChEBI" id="CHEBI:29035"/>
        <label>2</label>
    </ligand>
</feature>
<dbReference type="SMART" id="SM00306">
    <property type="entry name" value="HintN"/>
    <property type="match status" value="1"/>
</dbReference>
<evidence type="ECO:0000256" key="6">
    <source>
        <dbReference type="ARBA" id="ARBA00022741"/>
    </source>
</evidence>
<dbReference type="GO" id="GO:0006314">
    <property type="term" value="P:intron homing"/>
    <property type="evidence" value="ECO:0007669"/>
    <property type="project" value="UniProtKB-KW"/>
</dbReference>
<name>A0A2D6M0U4_9ARCH</name>
<feature type="coiled-coil region" evidence="22">
    <location>
        <begin position="473"/>
        <end position="500"/>
    </location>
</feature>
<dbReference type="SMART" id="SM00305">
    <property type="entry name" value="HintC"/>
    <property type="match status" value="1"/>
</dbReference>
<feature type="binding site" evidence="19">
    <location>
        <begin position="904"/>
        <end position="907"/>
    </location>
    <ligand>
        <name>GMP</name>
        <dbReference type="ChEBI" id="CHEBI:58115"/>
    </ligand>
</feature>
<comment type="cofactor">
    <cofactor evidence="20 21">
        <name>Mn(2+)</name>
        <dbReference type="ChEBI" id="CHEBI:29035"/>
    </cofactor>
    <text evidence="20 21">Binds 2 manganese ions per subunit.</text>
</comment>
<evidence type="ECO:0000256" key="11">
    <source>
        <dbReference type="ARBA" id="ARBA00023000"/>
    </source>
</evidence>
<evidence type="ECO:0000256" key="21">
    <source>
        <dbReference type="RuleBase" id="RU371113"/>
    </source>
</evidence>
<feature type="binding site" evidence="19">
    <location>
        <position position="885"/>
    </location>
    <ligand>
        <name>GMP</name>
        <dbReference type="ChEBI" id="CHEBI:58115"/>
    </ligand>
</feature>